<evidence type="ECO:0000256" key="1">
    <source>
        <dbReference type="RuleBase" id="RU004003"/>
    </source>
</evidence>
<dbReference type="PANTHER" id="PTHR30332">
    <property type="entry name" value="PROBABLE GENERAL SECRETION PATHWAY PROTEIN D"/>
    <property type="match status" value="1"/>
</dbReference>
<comment type="similarity">
    <text evidence="1">Belongs to the bacterial secretin family.</text>
</comment>
<dbReference type="GO" id="GO:0015627">
    <property type="term" value="C:type II protein secretion system complex"/>
    <property type="evidence" value="ECO:0007669"/>
    <property type="project" value="TreeGrafter"/>
</dbReference>
<feature type="domain" description="Type II/III secretion system secretin-like" evidence="3">
    <location>
        <begin position="251"/>
        <end position="405"/>
    </location>
</feature>
<feature type="signal peptide" evidence="2">
    <location>
        <begin position="1"/>
        <end position="27"/>
    </location>
</feature>
<name>A0A0K1PKZ5_9BACT</name>
<dbReference type="InterPro" id="IPR050810">
    <property type="entry name" value="Bact_Secretion_Sys_Channel"/>
</dbReference>
<dbReference type="Pfam" id="PF13629">
    <property type="entry name" value="T2SS-T3SS_pil_N"/>
    <property type="match status" value="1"/>
</dbReference>
<gene>
    <name evidence="5" type="ORF">AKJ09_00740</name>
</gene>
<keyword evidence="6" id="KW-1185">Reference proteome</keyword>
<dbReference type="RefSeq" id="WP_146645733.1">
    <property type="nucleotide sequence ID" value="NZ_CP012333.1"/>
</dbReference>
<evidence type="ECO:0000259" key="3">
    <source>
        <dbReference type="Pfam" id="PF00263"/>
    </source>
</evidence>
<keyword evidence="2" id="KW-0732">Signal</keyword>
<evidence type="ECO:0000313" key="6">
    <source>
        <dbReference type="Proteomes" id="UP000064967"/>
    </source>
</evidence>
<dbReference type="GO" id="GO:0009306">
    <property type="term" value="P:protein secretion"/>
    <property type="evidence" value="ECO:0007669"/>
    <property type="project" value="InterPro"/>
</dbReference>
<dbReference type="PANTHER" id="PTHR30332:SF17">
    <property type="entry name" value="TYPE IV PILIATION SYSTEM PROTEIN DR_0774-RELATED"/>
    <property type="match status" value="1"/>
</dbReference>
<sequence length="444" mass="47581">MSAGTTSRLQGAVLALLVAMLPATVWAQARGGGGGKGQSAPVDKTEELNLTVGENRTLPAADIKNYSIGAPGIVEVKVTTDGGQFVVVGQKAGSTTLLLIHHDGSRESWVINVFQRSPEAVERELRDLIDGSVGLRVRRVGTRFFIEGGVSTEADQKRIQRIASLYPGQVESLVEVGSVASDRQFNIRIDFYFVQFDKNSGYTVGLGWPGKVGGEGVFGNAATFDLVSGNFTSATATVTNQPLPSLDIASTRGWAKVLKQATIITGNGTEAKFGSGGEQNFQISTNLTTNVRPIEFGVNLTVLPRFDRAARDMEVRLAADVADLVPPIASTTLPGRNTSRLDTLVHLKLGQSIVLSGVSTKNQRHRVTGLPILSEIPVLGLLFASHEDALQDVEGAIFIIPSVIDTLPKASLDIINNEVHQYETYTGNIRKANLYDKKPPVIRP</sequence>
<dbReference type="STRING" id="1391654.AKJ09_00740"/>
<feature type="domain" description="Pilus formation protein N-terminal" evidence="4">
    <location>
        <begin position="46"/>
        <end position="113"/>
    </location>
</feature>
<reference evidence="5 6" key="1">
    <citation type="submission" date="2015-08" db="EMBL/GenBank/DDBJ databases">
        <authorList>
            <person name="Babu N.S."/>
            <person name="Beckwith C.J."/>
            <person name="Beseler K.G."/>
            <person name="Brison A."/>
            <person name="Carone J.V."/>
            <person name="Caskin T.P."/>
            <person name="Diamond M."/>
            <person name="Durham M.E."/>
            <person name="Foxe J.M."/>
            <person name="Go M."/>
            <person name="Henderson B.A."/>
            <person name="Jones I.B."/>
            <person name="McGettigan J.A."/>
            <person name="Micheletti S.J."/>
            <person name="Nasrallah M.E."/>
            <person name="Ortiz D."/>
            <person name="Piller C.R."/>
            <person name="Privatt S.R."/>
            <person name="Schneider S.L."/>
            <person name="Sharp S."/>
            <person name="Smith T.C."/>
            <person name="Stanton J.D."/>
            <person name="Ullery H.E."/>
            <person name="Wilson R.J."/>
            <person name="Serrano M.G."/>
            <person name="Buck G."/>
            <person name="Lee V."/>
            <person name="Wang Y."/>
            <person name="Carvalho R."/>
            <person name="Voegtly L."/>
            <person name="Shi R."/>
            <person name="Duckworth R."/>
            <person name="Johnson A."/>
            <person name="Loviza R."/>
            <person name="Walstead R."/>
            <person name="Shah Z."/>
            <person name="Kiflezghi M."/>
            <person name="Wade K."/>
            <person name="Ball S.L."/>
            <person name="Bradley K.W."/>
            <person name="Asai D.J."/>
            <person name="Bowman C.A."/>
            <person name="Russell D.A."/>
            <person name="Pope W.H."/>
            <person name="Jacobs-Sera D."/>
            <person name="Hendrix R.W."/>
            <person name="Hatfull G.F."/>
        </authorList>
    </citation>
    <scope>NUCLEOTIDE SEQUENCE [LARGE SCALE GENOMIC DNA]</scope>
    <source>
        <strain evidence="5 6">DSM 27648</strain>
    </source>
</reference>
<dbReference type="InterPro" id="IPR004846">
    <property type="entry name" value="T2SS/T3SS_dom"/>
</dbReference>
<dbReference type="KEGG" id="llu:AKJ09_00740"/>
<feature type="chain" id="PRO_5005465633" evidence="2">
    <location>
        <begin position="28"/>
        <end position="444"/>
    </location>
</feature>
<accession>A0A0K1PKZ5</accession>
<evidence type="ECO:0000259" key="4">
    <source>
        <dbReference type="Pfam" id="PF13629"/>
    </source>
</evidence>
<dbReference type="Pfam" id="PF00263">
    <property type="entry name" value="Secretin"/>
    <property type="match status" value="1"/>
</dbReference>
<organism evidence="5 6">
    <name type="scientific">Labilithrix luteola</name>
    <dbReference type="NCBI Taxonomy" id="1391654"/>
    <lineage>
        <taxon>Bacteria</taxon>
        <taxon>Pseudomonadati</taxon>
        <taxon>Myxococcota</taxon>
        <taxon>Polyangia</taxon>
        <taxon>Polyangiales</taxon>
        <taxon>Labilitrichaceae</taxon>
        <taxon>Labilithrix</taxon>
    </lineage>
</organism>
<dbReference type="InterPro" id="IPR032789">
    <property type="entry name" value="T2SS-T3SS_pil_N"/>
</dbReference>
<proteinExistence type="inferred from homology"/>
<protein>
    <submittedName>
        <fullName evidence="5">Type II/IV secretion system secretin RcpA/CpaC, associated with Flp pilus assembly</fullName>
    </submittedName>
</protein>
<evidence type="ECO:0000256" key="2">
    <source>
        <dbReference type="SAM" id="SignalP"/>
    </source>
</evidence>
<dbReference type="OrthoDB" id="9775455at2"/>
<dbReference type="EMBL" id="CP012333">
    <property type="protein sequence ID" value="AKU94076.1"/>
    <property type="molecule type" value="Genomic_DNA"/>
</dbReference>
<dbReference type="AlphaFoldDB" id="A0A0K1PKZ5"/>
<dbReference type="Proteomes" id="UP000064967">
    <property type="component" value="Chromosome"/>
</dbReference>
<evidence type="ECO:0000313" key="5">
    <source>
        <dbReference type="EMBL" id="AKU94076.1"/>
    </source>
</evidence>